<feature type="transmembrane region" description="Helical" evidence="9">
    <location>
        <begin position="284"/>
        <end position="307"/>
    </location>
</feature>
<protein>
    <submittedName>
        <fullName evidence="13">Peptidase domain-containing ABC transporter</fullName>
    </submittedName>
</protein>
<evidence type="ECO:0000259" key="10">
    <source>
        <dbReference type="PROSITE" id="PS50893"/>
    </source>
</evidence>
<dbReference type="Gene3D" id="1.20.1560.10">
    <property type="entry name" value="ABC transporter type 1, transmembrane domain"/>
    <property type="match status" value="1"/>
</dbReference>
<evidence type="ECO:0000256" key="2">
    <source>
        <dbReference type="ARBA" id="ARBA00022692"/>
    </source>
</evidence>
<gene>
    <name evidence="13" type="ORF">I5M32_05780</name>
</gene>
<evidence type="ECO:0000256" key="5">
    <source>
        <dbReference type="ARBA" id="ARBA00022927"/>
    </source>
</evidence>
<proteinExistence type="predicted"/>
<comment type="subcellular location">
    <subcellularLocation>
        <location evidence="1">Cell membrane</location>
        <topology evidence="1">Multi-pass membrane protein</topology>
    </subcellularLocation>
</comment>
<dbReference type="Proteomes" id="UP000660024">
    <property type="component" value="Unassembled WGS sequence"/>
</dbReference>
<keyword evidence="4" id="KW-0067">ATP-binding</keyword>
<keyword evidence="5" id="KW-0653">Protein transport</keyword>
<dbReference type="InterPro" id="IPR036640">
    <property type="entry name" value="ABC1_TM_sf"/>
</dbReference>
<dbReference type="SMART" id="SM00382">
    <property type="entry name" value="AAA"/>
    <property type="match status" value="1"/>
</dbReference>
<organism evidence="13 14">
    <name type="scientific">Pedobacter segetis</name>
    <dbReference type="NCBI Taxonomy" id="2793069"/>
    <lineage>
        <taxon>Bacteria</taxon>
        <taxon>Pseudomonadati</taxon>
        <taxon>Bacteroidota</taxon>
        <taxon>Sphingobacteriia</taxon>
        <taxon>Sphingobacteriales</taxon>
        <taxon>Sphingobacteriaceae</taxon>
        <taxon>Pedobacter</taxon>
    </lineage>
</organism>
<evidence type="ECO:0000256" key="3">
    <source>
        <dbReference type="ARBA" id="ARBA00022741"/>
    </source>
</evidence>
<dbReference type="InterPro" id="IPR003439">
    <property type="entry name" value="ABC_transporter-like_ATP-bd"/>
</dbReference>
<keyword evidence="8" id="KW-0080">Bacteriocin transport</keyword>
<dbReference type="CDD" id="cd18571">
    <property type="entry name" value="ABC_6TM_peptidase_like"/>
    <property type="match status" value="1"/>
</dbReference>
<dbReference type="InterPro" id="IPR039421">
    <property type="entry name" value="Type_1_exporter"/>
</dbReference>
<evidence type="ECO:0000259" key="12">
    <source>
        <dbReference type="PROSITE" id="PS50990"/>
    </source>
</evidence>
<comment type="caution">
    <text evidence="13">The sequence shown here is derived from an EMBL/GenBank/DDBJ whole genome shotgun (WGS) entry which is preliminary data.</text>
</comment>
<dbReference type="Pfam" id="PF00664">
    <property type="entry name" value="ABC_membrane"/>
    <property type="match status" value="1"/>
</dbReference>
<feature type="transmembrane region" description="Helical" evidence="9">
    <location>
        <begin position="173"/>
        <end position="191"/>
    </location>
</feature>
<keyword evidence="2 9" id="KW-0812">Transmembrane</keyword>
<feature type="transmembrane region" description="Helical" evidence="9">
    <location>
        <begin position="211"/>
        <end position="237"/>
    </location>
</feature>
<dbReference type="Gene3D" id="3.40.50.300">
    <property type="entry name" value="P-loop containing nucleotide triphosphate hydrolases"/>
    <property type="match status" value="1"/>
</dbReference>
<dbReference type="SUPFAM" id="SSF90123">
    <property type="entry name" value="ABC transporter transmembrane region"/>
    <property type="match status" value="1"/>
</dbReference>
<sequence length="742" mass="84356">MIKNWKSYRQVESKDCGPACLKMILKHYGKNVALPTIRAYSETTRNGSNLTGISDAAEKLGLRTLGISINFEKFIKEAPLPNIVHWEGNHFVVVYKIKNNKIFVADPAQGLIKYEPKEFVNKWIGENLADTTIRGVVLLLEPTISFKQQDENENEKNSGFKFLGIYFIRYKRFFYQLFFGLIATSLLQVLVPFLTQSIVDVGIKNQDINFIYLILAAQLFVFIGKSSVEIIGGWILLHLSTRINVSLISDFFLKLMKLPISYFDTRLTGDILQRINDHHRIEQLLTSTSLSTLFSMVNLLIFGVILAWYNLTIFLIFLIGFCLYFFWIFIFLKRRKKLDYQRFSQISVEQSKVIEIISGMQEIKLNNAEQQKRWGWEYLQAKLFQLEVKSLQLDQAQSIGSNFINELKNVIITVCAATLVIHGQLTLGMLLAISYITGQLNGPILQLVGFTHSLQDARISLDRLSEIHNKDDEEIEDQPKISELNTNQDLIFNNVSFRYLSSPEFVLKNISCIIPAKKVTAIVGSSGSGKTTLLKLLLKFYVPTEGNVLIGSTNLINVSHKFWRSLFGAVMQEGFIFNDTIAKNIAVGKDEIDYLRLFEAIKVANIQEFVESLPQNYNTKIGSEGIGMSTGQKQRLIIARAVYKNPDFLFFDEATSALDANNEKIIMQNLNQFYKGKTCIIIAHRLSTVKNADQILVMNDGKIIETGTHKTLIAQNANYFELVKNQLQLENLASITIETNNA</sequence>
<feature type="transmembrane region" description="Helical" evidence="9">
    <location>
        <begin position="313"/>
        <end position="332"/>
    </location>
</feature>
<name>A0ABS1BJE8_9SPHI</name>
<evidence type="ECO:0000256" key="1">
    <source>
        <dbReference type="ARBA" id="ARBA00004651"/>
    </source>
</evidence>
<dbReference type="PROSITE" id="PS50893">
    <property type="entry name" value="ABC_TRANSPORTER_2"/>
    <property type="match status" value="1"/>
</dbReference>
<dbReference type="CDD" id="cd02418">
    <property type="entry name" value="Peptidase_C39B"/>
    <property type="match status" value="1"/>
</dbReference>
<dbReference type="RefSeq" id="WP_200585250.1">
    <property type="nucleotide sequence ID" value="NZ_JAEHFY010000007.1"/>
</dbReference>
<evidence type="ECO:0000256" key="9">
    <source>
        <dbReference type="SAM" id="Phobius"/>
    </source>
</evidence>
<dbReference type="InterPro" id="IPR027417">
    <property type="entry name" value="P-loop_NTPase"/>
</dbReference>
<evidence type="ECO:0000256" key="8">
    <source>
        <dbReference type="ARBA" id="ARBA00043264"/>
    </source>
</evidence>
<evidence type="ECO:0000256" key="6">
    <source>
        <dbReference type="ARBA" id="ARBA00022989"/>
    </source>
</evidence>
<evidence type="ECO:0000259" key="11">
    <source>
        <dbReference type="PROSITE" id="PS50929"/>
    </source>
</evidence>
<dbReference type="PANTHER" id="PTHR24221">
    <property type="entry name" value="ATP-BINDING CASSETTE SUB-FAMILY B"/>
    <property type="match status" value="1"/>
</dbReference>
<keyword evidence="6 9" id="KW-1133">Transmembrane helix</keyword>
<dbReference type="PROSITE" id="PS50990">
    <property type="entry name" value="PEPTIDASE_C39"/>
    <property type="match status" value="1"/>
</dbReference>
<evidence type="ECO:0000256" key="4">
    <source>
        <dbReference type="ARBA" id="ARBA00022840"/>
    </source>
</evidence>
<keyword evidence="14" id="KW-1185">Reference proteome</keyword>
<keyword evidence="5" id="KW-0813">Transport</keyword>
<evidence type="ECO:0000313" key="14">
    <source>
        <dbReference type="Proteomes" id="UP000660024"/>
    </source>
</evidence>
<keyword evidence="3" id="KW-0547">Nucleotide-binding</keyword>
<dbReference type="SUPFAM" id="SSF52540">
    <property type="entry name" value="P-loop containing nucleoside triphosphate hydrolases"/>
    <property type="match status" value="1"/>
</dbReference>
<accession>A0ABS1BJE8</accession>
<evidence type="ECO:0000313" key="13">
    <source>
        <dbReference type="EMBL" id="MBK0382466.1"/>
    </source>
</evidence>
<dbReference type="EMBL" id="JAEHFY010000007">
    <property type="protein sequence ID" value="MBK0382466.1"/>
    <property type="molecule type" value="Genomic_DNA"/>
</dbReference>
<feature type="domain" description="ABC transporter" evidence="10">
    <location>
        <begin position="490"/>
        <end position="725"/>
    </location>
</feature>
<dbReference type="Pfam" id="PF03412">
    <property type="entry name" value="Peptidase_C39"/>
    <property type="match status" value="1"/>
</dbReference>
<dbReference type="InterPro" id="IPR005074">
    <property type="entry name" value="Peptidase_C39"/>
</dbReference>
<keyword evidence="7 9" id="KW-0472">Membrane</keyword>
<feature type="domain" description="Peptidase C39" evidence="12">
    <location>
        <begin position="10"/>
        <end position="130"/>
    </location>
</feature>
<dbReference type="InterPro" id="IPR011527">
    <property type="entry name" value="ABC1_TM_dom"/>
</dbReference>
<dbReference type="Gene3D" id="3.90.70.10">
    <property type="entry name" value="Cysteine proteinases"/>
    <property type="match status" value="1"/>
</dbReference>
<feature type="transmembrane region" description="Helical" evidence="9">
    <location>
        <begin position="410"/>
        <end position="436"/>
    </location>
</feature>
<reference evidence="13 14" key="1">
    <citation type="submission" date="2020-12" db="EMBL/GenBank/DDBJ databases">
        <title>Bacterial novel species Pedobacter sp. SD-b isolated from soil.</title>
        <authorList>
            <person name="Jung H.-Y."/>
        </authorList>
    </citation>
    <scope>NUCLEOTIDE SEQUENCE [LARGE SCALE GENOMIC DNA]</scope>
    <source>
        <strain evidence="13 14">SD-b</strain>
    </source>
</reference>
<dbReference type="Pfam" id="PF00005">
    <property type="entry name" value="ABC_tran"/>
    <property type="match status" value="1"/>
</dbReference>
<dbReference type="PANTHER" id="PTHR24221:SF654">
    <property type="entry name" value="ATP-BINDING CASSETTE SUB-FAMILY B MEMBER 6"/>
    <property type="match status" value="1"/>
</dbReference>
<feature type="domain" description="ABC transmembrane type-1" evidence="11">
    <location>
        <begin position="177"/>
        <end position="456"/>
    </location>
</feature>
<evidence type="ECO:0000256" key="7">
    <source>
        <dbReference type="ARBA" id="ARBA00023136"/>
    </source>
</evidence>
<dbReference type="InterPro" id="IPR003593">
    <property type="entry name" value="AAA+_ATPase"/>
</dbReference>
<dbReference type="PROSITE" id="PS50929">
    <property type="entry name" value="ABC_TM1F"/>
    <property type="match status" value="1"/>
</dbReference>